<evidence type="ECO:0000313" key="1">
    <source>
        <dbReference type="EMBL" id="MBM7815688.1"/>
    </source>
</evidence>
<evidence type="ECO:0000313" key="2">
    <source>
        <dbReference type="Proteomes" id="UP000809290"/>
    </source>
</evidence>
<dbReference type="EMBL" id="JAFBCP010000001">
    <property type="protein sequence ID" value="MBM7815688.1"/>
    <property type="molecule type" value="Genomic_DNA"/>
</dbReference>
<dbReference type="RefSeq" id="WP_239530342.1">
    <property type="nucleotide sequence ID" value="NZ_JAFBCP010000001.1"/>
</dbReference>
<organism evidence="1 2">
    <name type="scientific">Brevibacterium paucivorans</name>
    <dbReference type="NCBI Taxonomy" id="170994"/>
    <lineage>
        <taxon>Bacteria</taxon>
        <taxon>Bacillati</taxon>
        <taxon>Actinomycetota</taxon>
        <taxon>Actinomycetes</taxon>
        <taxon>Micrococcales</taxon>
        <taxon>Brevibacteriaceae</taxon>
        <taxon>Brevibacterium</taxon>
    </lineage>
</organism>
<reference evidence="1 2" key="1">
    <citation type="submission" date="2021-01" db="EMBL/GenBank/DDBJ databases">
        <title>Sequencing the genomes of 1000 actinobacteria strains.</title>
        <authorList>
            <person name="Klenk H.-P."/>
        </authorList>
    </citation>
    <scope>NUCLEOTIDE SEQUENCE [LARGE SCALE GENOMIC DNA]</scope>
    <source>
        <strain evidence="1 2">DSM 13657</strain>
    </source>
</reference>
<protein>
    <recommendedName>
        <fullName evidence="3">XRE family transcriptional regulator</fullName>
    </recommendedName>
</protein>
<proteinExistence type="predicted"/>
<name>A0ABS2SHG0_9MICO</name>
<evidence type="ECO:0008006" key="3">
    <source>
        <dbReference type="Google" id="ProtNLM"/>
    </source>
</evidence>
<accession>A0ABS2SHG0</accession>
<sequence length="154" mass="16750">MTIWTLSNDWFDRHTTQDLTYRVRVRALTPGALDAAWARIVEEHGADEDGVVPIGGAALIRVNDREAEAISGGEDALDSLEWAVNDVLGEALKGAEVLVVAEERALVTDAGDTERQIEVTEDRADIEAARVSRAEVEADGAVPWDEVKADLDIE</sequence>
<gene>
    <name evidence="1" type="ORF">JOE56_000382</name>
</gene>
<dbReference type="Proteomes" id="UP000809290">
    <property type="component" value="Unassembled WGS sequence"/>
</dbReference>
<comment type="caution">
    <text evidence="1">The sequence shown here is derived from an EMBL/GenBank/DDBJ whole genome shotgun (WGS) entry which is preliminary data.</text>
</comment>
<keyword evidence="2" id="KW-1185">Reference proteome</keyword>